<dbReference type="Gene3D" id="1.10.3290.10">
    <property type="entry name" value="Fido-like domain"/>
    <property type="match status" value="1"/>
</dbReference>
<accession>A0A0D8FT86</accession>
<organism evidence="1 2">
    <name type="scientific">Ferrimicrobium acidiphilum DSM 19497</name>
    <dbReference type="NCBI Taxonomy" id="1121877"/>
    <lineage>
        <taxon>Bacteria</taxon>
        <taxon>Bacillati</taxon>
        <taxon>Actinomycetota</taxon>
        <taxon>Acidimicrobiia</taxon>
        <taxon>Acidimicrobiales</taxon>
        <taxon>Acidimicrobiaceae</taxon>
        <taxon>Ferrimicrobium</taxon>
    </lineage>
</organism>
<dbReference type="InterPro" id="IPR036597">
    <property type="entry name" value="Fido-like_dom_sf"/>
</dbReference>
<protein>
    <submittedName>
        <fullName evidence="1">Uncharacterized protein</fullName>
    </submittedName>
</protein>
<gene>
    <name evidence="1" type="ORF">FEAC_20260</name>
</gene>
<dbReference type="STRING" id="1121877.FEAC_20260"/>
<dbReference type="eggNOG" id="COG3177">
    <property type="taxonomic scope" value="Bacteria"/>
</dbReference>
<comment type="caution">
    <text evidence="1">The sequence shown here is derived from an EMBL/GenBank/DDBJ whole genome shotgun (WGS) entry which is preliminary data.</text>
</comment>
<proteinExistence type="predicted"/>
<dbReference type="AlphaFoldDB" id="A0A0D8FT86"/>
<dbReference type="PATRIC" id="fig|1121877.4.peg.2253"/>
<dbReference type="OrthoDB" id="9807853at2"/>
<dbReference type="Proteomes" id="UP000032336">
    <property type="component" value="Unassembled WGS sequence"/>
</dbReference>
<evidence type="ECO:0000313" key="2">
    <source>
        <dbReference type="Proteomes" id="UP000032336"/>
    </source>
</evidence>
<evidence type="ECO:0000313" key="1">
    <source>
        <dbReference type="EMBL" id="KJE76164.1"/>
    </source>
</evidence>
<keyword evidence="2" id="KW-1185">Reference proteome</keyword>
<reference evidence="1 2" key="1">
    <citation type="submission" date="2015-01" db="EMBL/GenBank/DDBJ databases">
        <title>Draft genome of the acidophilic iron oxidizer Ferrimicrobium acidiphilum strain T23.</title>
        <authorList>
            <person name="Poehlein A."/>
            <person name="Eisen S."/>
            <person name="Schloemann M."/>
            <person name="Johnson B.D."/>
            <person name="Daniel R."/>
            <person name="Muehling M."/>
        </authorList>
    </citation>
    <scope>NUCLEOTIDE SEQUENCE [LARGE SCALE GENOMIC DNA]</scope>
    <source>
        <strain evidence="1 2">T23</strain>
    </source>
</reference>
<name>A0A0D8FT86_9ACTN</name>
<dbReference type="EMBL" id="JXUW01000020">
    <property type="protein sequence ID" value="KJE76164.1"/>
    <property type="molecule type" value="Genomic_DNA"/>
</dbReference>
<sequence>MLEGNPFTFPEVQTLLDGVTVGGHRLSDQEQIMNLAESAKLLLTRMKSEYFKLDKAIFCDLHEIVARNGVISVVRDKKHTTRLT</sequence>